<evidence type="ECO:0000256" key="1">
    <source>
        <dbReference type="SAM" id="MobiDB-lite"/>
    </source>
</evidence>
<evidence type="ECO:0000313" key="3">
    <source>
        <dbReference type="EMBL" id="CEM46919.1"/>
    </source>
</evidence>
<accession>A0A0G4HRA4</accession>
<organism evidence="3">
    <name type="scientific">Chromera velia CCMP2878</name>
    <dbReference type="NCBI Taxonomy" id="1169474"/>
    <lineage>
        <taxon>Eukaryota</taxon>
        <taxon>Sar</taxon>
        <taxon>Alveolata</taxon>
        <taxon>Colpodellida</taxon>
        <taxon>Chromeraceae</taxon>
        <taxon>Chromera</taxon>
    </lineage>
</organism>
<keyword evidence="2" id="KW-0472">Membrane</keyword>
<protein>
    <recommendedName>
        <fullName evidence="4">Transmembrane protein</fullName>
    </recommendedName>
</protein>
<evidence type="ECO:0000256" key="2">
    <source>
        <dbReference type="SAM" id="Phobius"/>
    </source>
</evidence>
<sequence>MLSDSLMFIQDSIPPSSRGPHILLFDDHMPSAETEADGPSGSFSLAQESKRRAIALSGYPVPTISGDFSKDPLSDVEQSASGGFAQVQGEVPRPPGDSPPPPSTGSSSFSLSSSFPGLVNALQFTEREKQAQSQAAGKEMQAYEWVLIVIGCLVGLVLIIWFIYIIRGGLVHLHAQRESPHRQVTMYSARRRMSELVSGFFGFQYPPQNPNGAGGPNPYLVGKEEEQGGASSSAQKRGTFAAARGAHHNRSRDVLDRNSSTIWERENGDPNGKMSAYSPLKGALMGYSPDGSGQTSRLGSSDGSGEGGMASPTGSFLALDGPTPASRSPVLFPGPRGGGSADPAAAGVGLGKQTNGSRGSGRPDRFPADLSAIIEADNEGGSLNASGREKGRGRN</sequence>
<feature type="compositionally biased region" description="Pro residues" evidence="1">
    <location>
        <begin position="92"/>
        <end position="103"/>
    </location>
</feature>
<dbReference type="VEuPathDB" id="CryptoDB:Cvel_1294"/>
<gene>
    <name evidence="3" type="ORF">Cvel_1294</name>
</gene>
<feature type="transmembrane region" description="Helical" evidence="2">
    <location>
        <begin position="145"/>
        <end position="166"/>
    </location>
</feature>
<feature type="region of interest" description="Disordered" evidence="1">
    <location>
        <begin position="212"/>
        <end position="395"/>
    </location>
</feature>
<dbReference type="AlphaFoldDB" id="A0A0G4HRA4"/>
<evidence type="ECO:0008006" key="4">
    <source>
        <dbReference type="Google" id="ProtNLM"/>
    </source>
</evidence>
<name>A0A0G4HRA4_9ALVE</name>
<reference evidence="3" key="1">
    <citation type="submission" date="2014-11" db="EMBL/GenBank/DDBJ databases">
        <authorList>
            <person name="Otto D Thomas"/>
            <person name="Naeem Raeece"/>
        </authorList>
    </citation>
    <scope>NUCLEOTIDE SEQUENCE</scope>
</reference>
<feature type="region of interest" description="Disordered" evidence="1">
    <location>
        <begin position="86"/>
        <end position="112"/>
    </location>
</feature>
<proteinExistence type="predicted"/>
<keyword evidence="2" id="KW-0812">Transmembrane</keyword>
<dbReference type="EMBL" id="CDMZ01003588">
    <property type="protein sequence ID" value="CEM46919.1"/>
    <property type="molecule type" value="Genomic_DNA"/>
</dbReference>
<keyword evidence="2" id="KW-1133">Transmembrane helix</keyword>
<feature type="compositionally biased region" description="Polar residues" evidence="1">
    <location>
        <begin position="291"/>
        <end position="301"/>
    </location>
</feature>